<evidence type="ECO:0000256" key="5">
    <source>
        <dbReference type="ARBA" id="ARBA00023002"/>
    </source>
</evidence>
<feature type="compositionally biased region" description="Basic residues" evidence="6">
    <location>
        <begin position="161"/>
        <end position="179"/>
    </location>
</feature>
<feature type="compositionally biased region" description="Basic and acidic residues" evidence="6">
    <location>
        <begin position="279"/>
        <end position="291"/>
    </location>
</feature>
<keyword evidence="7" id="KW-1133">Transmembrane helix</keyword>
<evidence type="ECO:0000256" key="4">
    <source>
        <dbReference type="ARBA" id="ARBA00022827"/>
    </source>
</evidence>
<dbReference type="PANTHER" id="PTHR10961:SF10">
    <property type="entry name" value="FAD DEPENDENT OXIDOREDUCTASE DOMAIN-CONTAINING PROTEIN"/>
    <property type="match status" value="1"/>
</dbReference>
<dbReference type="STRING" id="7739.C3YNP8"/>
<dbReference type="Gene3D" id="3.50.50.60">
    <property type="entry name" value="FAD/NAD(P)-binding domain"/>
    <property type="match status" value="1"/>
</dbReference>
<feature type="region of interest" description="Disordered" evidence="6">
    <location>
        <begin position="268"/>
        <end position="293"/>
    </location>
</feature>
<keyword evidence="5" id="KW-0560">Oxidoreductase</keyword>
<dbReference type="Gene3D" id="3.30.9.10">
    <property type="entry name" value="D-Amino Acid Oxidase, subunit A, domain 2"/>
    <property type="match status" value="1"/>
</dbReference>
<dbReference type="PANTHER" id="PTHR10961">
    <property type="entry name" value="PEROXISOMAL SARCOSINE OXIDASE"/>
    <property type="match status" value="1"/>
</dbReference>
<comment type="similarity">
    <text evidence="2">Belongs to the MSOX/MTOX family.</text>
</comment>
<feature type="transmembrane region" description="Helical" evidence="7">
    <location>
        <begin position="20"/>
        <end position="41"/>
    </location>
</feature>
<comment type="cofactor">
    <cofactor evidence="1">
        <name>FAD</name>
        <dbReference type="ChEBI" id="CHEBI:57692"/>
    </cofactor>
</comment>
<evidence type="ECO:0000259" key="8">
    <source>
        <dbReference type="Pfam" id="PF01266"/>
    </source>
</evidence>
<evidence type="ECO:0000256" key="3">
    <source>
        <dbReference type="ARBA" id="ARBA00022630"/>
    </source>
</evidence>
<dbReference type="EMBL" id="GG666535">
    <property type="protein sequence ID" value="EEN58008.1"/>
    <property type="molecule type" value="Genomic_DNA"/>
</dbReference>
<reference evidence="9" key="1">
    <citation type="journal article" date="2008" name="Nature">
        <title>The amphioxus genome and the evolution of the chordate karyotype.</title>
        <authorList>
            <consortium name="US DOE Joint Genome Institute (JGI-PGF)"/>
            <person name="Putnam N.H."/>
            <person name="Butts T."/>
            <person name="Ferrier D.E.K."/>
            <person name="Furlong R.F."/>
            <person name="Hellsten U."/>
            <person name="Kawashima T."/>
            <person name="Robinson-Rechavi M."/>
            <person name="Shoguchi E."/>
            <person name="Terry A."/>
            <person name="Yu J.-K."/>
            <person name="Benito-Gutierrez E.L."/>
            <person name="Dubchak I."/>
            <person name="Garcia-Fernandez J."/>
            <person name="Gibson-Brown J.J."/>
            <person name="Grigoriev I.V."/>
            <person name="Horton A.C."/>
            <person name="de Jong P.J."/>
            <person name="Jurka J."/>
            <person name="Kapitonov V.V."/>
            <person name="Kohara Y."/>
            <person name="Kuroki Y."/>
            <person name="Lindquist E."/>
            <person name="Lucas S."/>
            <person name="Osoegawa K."/>
            <person name="Pennacchio L.A."/>
            <person name="Salamov A.A."/>
            <person name="Satou Y."/>
            <person name="Sauka-Spengler T."/>
            <person name="Schmutz J."/>
            <person name="Shin-I T."/>
            <person name="Toyoda A."/>
            <person name="Bronner-Fraser M."/>
            <person name="Fujiyama A."/>
            <person name="Holland L.Z."/>
            <person name="Holland P.W.H."/>
            <person name="Satoh N."/>
            <person name="Rokhsar D.S."/>
        </authorList>
    </citation>
    <scope>NUCLEOTIDE SEQUENCE [LARGE SCALE GENOMIC DNA]</scope>
    <source>
        <strain evidence="9">S238N-H82</strain>
        <tissue evidence="9">Testes</tissue>
    </source>
</reference>
<evidence type="ECO:0000256" key="7">
    <source>
        <dbReference type="SAM" id="Phobius"/>
    </source>
</evidence>
<dbReference type="SUPFAM" id="SSF51905">
    <property type="entry name" value="FAD/NAD(P)-binding domain"/>
    <property type="match status" value="1"/>
</dbReference>
<evidence type="ECO:0000313" key="9">
    <source>
        <dbReference type="EMBL" id="EEN58008.1"/>
    </source>
</evidence>
<dbReference type="InterPro" id="IPR036188">
    <property type="entry name" value="FAD/NAD-bd_sf"/>
</dbReference>
<evidence type="ECO:0000256" key="6">
    <source>
        <dbReference type="SAM" id="MobiDB-lite"/>
    </source>
</evidence>
<dbReference type="AlphaFoldDB" id="C3YNP8"/>
<name>C3YNP8_BRAFL</name>
<keyword evidence="4" id="KW-0274">FAD</keyword>
<dbReference type="InParanoid" id="C3YNP8"/>
<proteinExistence type="inferred from homology"/>
<keyword evidence="3" id="KW-0285">Flavoprotein</keyword>
<dbReference type="GO" id="GO:0050660">
    <property type="term" value="F:flavin adenine dinucleotide binding"/>
    <property type="evidence" value="ECO:0007669"/>
    <property type="project" value="InterPro"/>
</dbReference>
<gene>
    <name evidence="9" type="ORF">BRAFLDRAFT_82582</name>
</gene>
<sequence>MCMKKEGCMPEVDFDDNWTVVAVVVGTMISLGFVYMAYMAFRFGLLDPPQLAGGKLADCLQTELGVRHGFPGNATCSGLEQGYSNIRTIPDSPRKPRLVTYGVRPASIMTLDDVIVDFNDFWTQVAVIVGSLITLGFVRMTYLAIRYGLMDPPKEEEPPKRYRRKRKTPRAAVTSRRRSRLSDGDVISTYTTPSFCTSLIGWTDGCGCLYRAGCFCMACAQTPLYKLIIPNWDWELLHITRAPARRFVHSSPRHDTGTAPARRCRQLTRGKHGPISDPGRPEPGQHQDITRRQGRVPRTLDLLLVLTPLNVRARPARNVGAAAAARSDHTCRRPERKSPNVTCQVPPDGPCVYVSGHRYPVIRHVPMSVVCAQVYVFGGRQDGRMSASDSRVYDVCVVGAGMIGSAAARHASETAGRVCLVGPGEPKDRMSRTIFGAHYDEGRITRALGDDPTWALLAQRSIRRYRDLERKTGINFFNDVGYLVIGSPDGDYVRSVRENARRHDVTVQTLSQAQTRQTFPFLEIGEGMVALLDSRNCGHVSPRRLVAALQTAAHLQGCDLIDDVVASVERHPASWARAAGATLAVRTETGRVIHAKRVLLATGAFTAFRRLLPPTLRPDVGLTGQTVALVEISKSDADRLQRMPSMYIRRKDVGRWFYILPPIRYPDGKFYLKIGIGHGPRWEALLHTEEEVRDWYRSGGNPEAVRVMAAELLALLPGVKPVSVHGDACVTVKTPTEQLYVDMVTPSLGVALGGNGWSAKSCDEIGRMAAKMILKGRWDHDLPRDQFKVRWAESQPKSKL</sequence>
<organism>
    <name type="scientific">Branchiostoma floridae</name>
    <name type="common">Florida lancelet</name>
    <name type="synonym">Amphioxus</name>
    <dbReference type="NCBI Taxonomy" id="7739"/>
    <lineage>
        <taxon>Eukaryota</taxon>
        <taxon>Metazoa</taxon>
        <taxon>Chordata</taxon>
        <taxon>Cephalochordata</taxon>
        <taxon>Leptocardii</taxon>
        <taxon>Amphioxiformes</taxon>
        <taxon>Branchiostomatidae</taxon>
        <taxon>Branchiostoma</taxon>
    </lineage>
</organism>
<dbReference type="GO" id="GO:0016491">
    <property type="term" value="F:oxidoreductase activity"/>
    <property type="evidence" value="ECO:0007669"/>
    <property type="project" value="UniProtKB-KW"/>
</dbReference>
<dbReference type="eggNOG" id="KOG2820">
    <property type="taxonomic scope" value="Eukaryota"/>
</dbReference>
<keyword evidence="7" id="KW-0812">Transmembrane</keyword>
<dbReference type="Pfam" id="PF01266">
    <property type="entry name" value="DAO"/>
    <property type="match status" value="1"/>
</dbReference>
<feature type="domain" description="FAD dependent oxidoreductase" evidence="8">
    <location>
        <begin position="394"/>
        <end position="772"/>
    </location>
</feature>
<protein>
    <recommendedName>
        <fullName evidence="8">FAD dependent oxidoreductase domain-containing protein</fullName>
    </recommendedName>
</protein>
<evidence type="ECO:0000256" key="1">
    <source>
        <dbReference type="ARBA" id="ARBA00001974"/>
    </source>
</evidence>
<dbReference type="InterPro" id="IPR006076">
    <property type="entry name" value="FAD-dep_OxRdtase"/>
</dbReference>
<keyword evidence="7" id="KW-0472">Membrane</keyword>
<accession>C3YNP8</accession>
<feature type="region of interest" description="Disordered" evidence="6">
    <location>
        <begin position="155"/>
        <end position="179"/>
    </location>
</feature>
<evidence type="ECO:0000256" key="2">
    <source>
        <dbReference type="ARBA" id="ARBA00010989"/>
    </source>
</evidence>
<dbReference type="InterPro" id="IPR045170">
    <property type="entry name" value="MTOX"/>
</dbReference>